<feature type="domain" description="RNase H type-1" evidence="1">
    <location>
        <begin position="43"/>
        <end position="120"/>
    </location>
</feature>
<accession>A0A7J7M5K6</accession>
<protein>
    <recommendedName>
        <fullName evidence="1">RNase H type-1 domain-containing protein</fullName>
    </recommendedName>
</protein>
<comment type="caution">
    <text evidence="2">The sequence shown here is derived from an EMBL/GenBank/DDBJ whole genome shotgun (WGS) entry which is preliminary data.</text>
</comment>
<dbReference type="Pfam" id="PF13456">
    <property type="entry name" value="RVT_3"/>
    <property type="match status" value="1"/>
</dbReference>
<dbReference type="Proteomes" id="UP000541444">
    <property type="component" value="Unassembled WGS sequence"/>
</dbReference>
<name>A0A7J7M5K6_9MAGN</name>
<evidence type="ECO:0000313" key="2">
    <source>
        <dbReference type="EMBL" id="KAF6150153.1"/>
    </source>
</evidence>
<evidence type="ECO:0000313" key="3">
    <source>
        <dbReference type="Proteomes" id="UP000541444"/>
    </source>
</evidence>
<organism evidence="2 3">
    <name type="scientific">Kingdonia uniflora</name>
    <dbReference type="NCBI Taxonomy" id="39325"/>
    <lineage>
        <taxon>Eukaryota</taxon>
        <taxon>Viridiplantae</taxon>
        <taxon>Streptophyta</taxon>
        <taxon>Embryophyta</taxon>
        <taxon>Tracheophyta</taxon>
        <taxon>Spermatophyta</taxon>
        <taxon>Magnoliopsida</taxon>
        <taxon>Ranunculales</taxon>
        <taxon>Circaeasteraceae</taxon>
        <taxon>Kingdonia</taxon>
    </lineage>
</organism>
<reference evidence="2 3" key="1">
    <citation type="journal article" date="2020" name="IScience">
        <title>Genome Sequencing of the Endangered Kingdonia uniflora (Circaeasteraceae, Ranunculales) Reveals Potential Mechanisms of Evolutionary Specialization.</title>
        <authorList>
            <person name="Sun Y."/>
            <person name="Deng T."/>
            <person name="Zhang A."/>
            <person name="Moore M.J."/>
            <person name="Landis J.B."/>
            <person name="Lin N."/>
            <person name="Zhang H."/>
            <person name="Zhang X."/>
            <person name="Huang J."/>
            <person name="Zhang X."/>
            <person name="Sun H."/>
            <person name="Wang H."/>
        </authorList>
    </citation>
    <scope>NUCLEOTIDE SEQUENCE [LARGE SCALE GENOMIC DNA]</scope>
    <source>
        <strain evidence="2">TB1705</strain>
        <tissue evidence="2">Leaf</tissue>
    </source>
</reference>
<dbReference type="AlphaFoldDB" id="A0A7J7M5K6"/>
<dbReference type="GO" id="GO:0003676">
    <property type="term" value="F:nucleic acid binding"/>
    <property type="evidence" value="ECO:0007669"/>
    <property type="project" value="InterPro"/>
</dbReference>
<sequence length="133" mass="14901">MSHTGEKLKDSDRNKQFCSRCNLEATWTRPQPVYCNWLAPPKGVVMLNTNGALTTGNLMSSITVYELQGVDNGLKVAIKNGYRKVIVGSDLKIVIQLLNKPPWDARAILQSILRSISQLKEFYISMYTGRLIG</sequence>
<dbReference type="InterPro" id="IPR002156">
    <property type="entry name" value="RNaseH_domain"/>
</dbReference>
<dbReference type="OrthoDB" id="1752183at2759"/>
<dbReference type="EMBL" id="JACGCM010001753">
    <property type="protein sequence ID" value="KAF6150153.1"/>
    <property type="molecule type" value="Genomic_DNA"/>
</dbReference>
<dbReference type="GO" id="GO:0004523">
    <property type="term" value="F:RNA-DNA hybrid ribonuclease activity"/>
    <property type="evidence" value="ECO:0007669"/>
    <property type="project" value="InterPro"/>
</dbReference>
<proteinExistence type="predicted"/>
<evidence type="ECO:0000259" key="1">
    <source>
        <dbReference type="Pfam" id="PF13456"/>
    </source>
</evidence>
<keyword evidence="3" id="KW-1185">Reference proteome</keyword>
<gene>
    <name evidence="2" type="ORF">GIB67_023108</name>
</gene>